<protein>
    <submittedName>
        <fullName evidence="4">Outer membrane porin HofQ</fullName>
    </submittedName>
</protein>
<sequence>MVRFRGAKMKKSILLSSMLLFPFFADATGSGVDFELKSTPVPDALSVFYTQILKKPFRLSPDVVALTNKNISFHLMPEQDARKFFIDYMSDIGVKSKTKNGVDFYYVPSQLTEKAVLPKFSYTYKPLYRSVDYLASQMKSLASDGGQFSGAGDKTAADMLVFYGTKSEIRRVSEALPLVDIPADEVLVSGYVYEVQSTSKTGSGLQLAVNLLNSKLNLQIGGSSARGYDNFLKIGTGSLSALVELFNTDSRFTTVSAPTLRARSGSQAEFSVGSSTPTLGTVSYQGQSAVQSVNYKDSGIIFKILPQVRFSVIDLNLSQELSNFTTTDNGVNESPTLIKRAISTDISLKDGDIILIGGLADNKNTDTKTGFSLFPFLTSKGSDSTKTDIVIVLQVRKIR</sequence>
<evidence type="ECO:0000313" key="4">
    <source>
        <dbReference type="EMBL" id="VGM37327.1"/>
    </source>
</evidence>
<feature type="domain" description="Type II/III secretion system secretin-like" evidence="3">
    <location>
        <begin position="247"/>
        <end position="371"/>
    </location>
</feature>
<dbReference type="Pfam" id="PF00263">
    <property type="entry name" value="Secretin"/>
    <property type="match status" value="1"/>
</dbReference>
<dbReference type="InterPro" id="IPR004846">
    <property type="entry name" value="T2SS/T3SS_dom"/>
</dbReference>
<dbReference type="InterPro" id="IPR050810">
    <property type="entry name" value="Bact_Secretion_Sys_Channel"/>
</dbReference>
<gene>
    <name evidence="4" type="primary">hofQ</name>
    <name evidence="4" type="ORF">SAMEA4873563_00955</name>
</gene>
<dbReference type="GO" id="GO:0009306">
    <property type="term" value="P:protein secretion"/>
    <property type="evidence" value="ECO:0007669"/>
    <property type="project" value="InterPro"/>
</dbReference>
<name>A0A486UF56_KLEPN</name>
<keyword evidence="2" id="KW-0732">Signal</keyword>
<dbReference type="AlphaFoldDB" id="A0A486UF56"/>
<proteinExistence type="inferred from homology"/>
<feature type="signal peptide" evidence="2">
    <location>
        <begin position="1"/>
        <end position="27"/>
    </location>
</feature>
<accession>A0A486UF56</accession>
<organism evidence="4">
    <name type="scientific">Klebsiella pneumoniae</name>
    <dbReference type="NCBI Taxonomy" id="573"/>
    <lineage>
        <taxon>Bacteria</taxon>
        <taxon>Pseudomonadati</taxon>
        <taxon>Pseudomonadota</taxon>
        <taxon>Gammaproteobacteria</taxon>
        <taxon>Enterobacterales</taxon>
        <taxon>Enterobacteriaceae</taxon>
        <taxon>Klebsiella/Raoultella group</taxon>
        <taxon>Klebsiella</taxon>
        <taxon>Klebsiella pneumoniae complex</taxon>
    </lineage>
</organism>
<evidence type="ECO:0000256" key="1">
    <source>
        <dbReference type="RuleBase" id="RU004003"/>
    </source>
</evidence>
<dbReference type="EMBL" id="CAAHDH010000001">
    <property type="protein sequence ID" value="VGM37327.1"/>
    <property type="molecule type" value="Genomic_DNA"/>
</dbReference>
<dbReference type="GO" id="GO:0015627">
    <property type="term" value="C:type II protein secretion system complex"/>
    <property type="evidence" value="ECO:0007669"/>
    <property type="project" value="TreeGrafter"/>
</dbReference>
<dbReference type="PANTHER" id="PTHR30332">
    <property type="entry name" value="PROBABLE GENERAL SECRETION PATHWAY PROTEIN D"/>
    <property type="match status" value="1"/>
</dbReference>
<evidence type="ECO:0000259" key="3">
    <source>
        <dbReference type="Pfam" id="PF00263"/>
    </source>
</evidence>
<comment type="similarity">
    <text evidence="1">Belongs to the bacterial secretin family.</text>
</comment>
<reference evidence="4" key="1">
    <citation type="submission" date="2019-03" db="EMBL/GenBank/DDBJ databases">
        <authorList>
            <consortium name="Pathogen Informatics"/>
        </authorList>
    </citation>
    <scope>NUCLEOTIDE SEQUENCE</scope>
    <source>
        <strain evidence="4">5012STDY7626362</strain>
    </source>
</reference>
<dbReference type="PANTHER" id="PTHR30332:SF17">
    <property type="entry name" value="TYPE IV PILIATION SYSTEM PROTEIN DR_0774-RELATED"/>
    <property type="match status" value="1"/>
</dbReference>
<evidence type="ECO:0000256" key="2">
    <source>
        <dbReference type="SAM" id="SignalP"/>
    </source>
</evidence>
<feature type="chain" id="PRO_5019797013" evidence="2">
    <location>
        <begin position="28"/>
        <end position="399"/>
    </location>
</feature>